<feature type="compositionally biased region" description="Low complexity" evidence="9">
    <location>
        <begin position="385"/>
        <end position="419"/>
    </location>
</feature>
<dbReference type="Pfam" id="PF00069">
    <property type="entry name" value="Pkinase"/>
    <property type="match status" value="1"/>
</dbReference>
<organism evidence="11 12">
    <name type="scientific">Micromonospora pattaloongensis</name>
    <dbReference type="NCBI Taxonomy" id="405436"/>
    <lineage>
        <taxon>Bacteria</taxon>
        <taxon>Bacillati</taxon>
        <taxon>Actinomycetota</taxon>
        <taxon>Actinomycetes</taxon>
        <taxon>Micromonosporales</taxon>
        <taxon>Micromonosporaceae</taxon>
        <taxon>Micromonospora</taxon>
    </lineage>
</organism>
<reference evidence="12" key="1">
    <citation type="submission" date="2016-10" db="EMBL/GenBank/DDBJ databases">
        <authorList>
            <person name="Varghese N."/>
            <person name="Submissions S."/>
        </authorList>
    </citation>
    <scope>NUCLEOTIDE SEQUENCE [LARGE SCALE GENOMIC DNA]</scope>
    <source>
        <strain evidence="12">DSM 45245</strain>
    </source>
</reference>
<feature type="domain" description="Protein kinase" evidence="10">
    <location>
        <begin position="12"/>
        <end position="274"/>
    </location>
</feature>
<dbReference type="CDD" id="cd14014">
    <property type="entry name" value="STKc_PknB_like"/>
    <property type="match status" value="1"/>
</dbReference>
<evidence type="ECO:0000256" key="8">
    <source>
        <dbReference type="ARBA" id="ARBA00048679"/>
    </source>
</evidence>
<keyword evidence="12" id="KW-1185">Reference proteome</keyword>
<evidence type="ECO:0000256" key="2">
    <source>
        <dbReference type="ARBA" id="ARBA00022527"/>
    </source>
</evidence>
<dbReference type="FunFam" id="3.30.200.20:FF:000035">
    <property type="entry name" value="Serine/threonine protein kinase Stk1"/>
    <property type="match status" value="1"/>
</dbReference>
<gene>
    <name evidence="11" type="ORF">SAMN05444365_104113</name>
</gene>
<dbReference type="FunFam" id="1.10.510.10:FF:000021">
    <property type="entry name" value="Serine/threonine protein kinase"/>
    <property type="match status" value="1"/>
</dbReference>
<dbReference type="SMART" id="SM00220">
    <property type="entry name" value="S_TKc"/>
    <property type="match status" value="1"/>
</dbReference>
<dbReference type="PANTHER" id="PTHR43289">
    <property type="entry name" value="MITOGEN-ACTIVATED PROTEIN KINASE KINASE KINASE 20-RELATED"/>
    <property type="match status" value="1"/>
</dbReference>
<dbReference type="InterPro" id="IPR000719">
    <property type="entry name" value="Prot_kinase_dom"/>
</dbReference>
<dbReference type="InterPro" id="IPR008271">
    <property type="entry name" value="Ser/Thr_kinase_AS"/>
</dbReference>
<evidence type="ECO:0000259" key="10">
    <source>
        <dbReference type="PROSITE" id="PS50011"/>
    </source>
</evidence>
<protein>
    <recommendedName>
        <fullName evidence="1">non-specific serine/threonine protein kinase</fullName>
        <ecNumber evidence="1">2.7.11.1</ecNumber>
    </recommendedName>
</protein>
<dbReference type="RefSeq" id="WP_091556055.1">
    <property type="nucleotide sequence ID" value="NZ_FNPH01000004.1"/>
</dbReference>
<evidence type="ECO:0000256" key="3">
    <source>
        <dbReference type="ARBA" id="ARBA00022679"/>
    </source>
</evidence>
<dbReference type="EMBL" id="FNPH01000004">
    <property type="protein sequence ID" value="SDY91329.1"/>
    <property type="molecule type" value="Genomic_DNA"/>
</dbReference>
<dbReference type="GO" id="GO:0005524">
    <property type="term" value="F:ATP binding"/>
    <property type="evidence" value="ECO:0007669"/>
    <property type="project" value="UniProtKB-KW"/>
</dbReference>
<comment type="catalytic activity">
    <reaction evidence="7">
        <text>L-threonyl-[protein] + ATP = O-phospho-L-threonyl-[protein] + ADP + H(+)</text>
        <dbReference type="Rhea" id="RHEA:46608"/>
        <dbReference type="Rhea" id="RHEA-COMP:11060"/>
        <dbReference type="Rhea" id="RHEA-COMP:11605"/>
        <dbReference type="ChEBI" id="CHEBI:15378"/>
        <dbReference type="ChEBI" id="CHEBI:30013"/>
        <dbReference type="ChEBI" id="CHEBI:30616"/>
        <dbReference type="ChEBI" id="CHEBI:61977"/>
        <dbReference type="ChEBI" id="CHEBI:456216"/>
        <dbReference type="EC" id="2.7.11.1"/>
    </reaction>
</comment>
<evidence type="ECO:0000256" key="5">
    <source>
        <dbReference type="ARBA" id="ARBA00022777"/>
    </source>
</evidence>
<dbReference type="Gene3D" id="1.10.510.10">
    <property type="entry name" value="Transferase(Phosphotransferase) domain 1"/>
    <property type="match status" value="1"/>
</dbReference>
<keyword evidence="4" id="KW-0547">Nucleotide-binding</keyword>
<evidence type="ECO:0000256" key="9">
    <source>
        <dbReference type="SAM" id="MobiDB-lite"/>
    </source>
</evidence>
<evidence type="ECO:0000256" key="6">
    <source>
        <dbReference type="ARBA" id="ARBA00022840"/>
    </source>
</evidence>
<dbReference type="PROSITE" id="PS50011">
    <property type="entry name" value="PROTEIN_KINASE_DOM"/>
    <property type="match status" value="1"/>
</dbReference>
<evidence type="ECO:0000256" key="4">
    <source>
        <dbReference type="ARBA" id="ARBA00022741"/>
    </source>
</evidence>
<accession>A0A1H3NT27</accession>
<keyword evidence="6" id="KW-0067">ATP-binding</keyword>
<dbReference type="EC" id="2.7.11.1" evidence="1"/>
<evidence type="ECO:0000313" key="11">
    <source>
        <dbReference type="EMBL" id="SDY91329.1"/>
    </source>
</evidence>
<dbReference type="OrthoDB" id="308915at2"/>
<dbReference type="GO" id="GO:0004674">
    <property type="term" value="F:protein serine/threonine kinase activity"/>
    <property type="evidence" value="ECO:0007669"/>
    <property type="project" value="UniProtKB-KW"/>
</dbReference>
<evidence type="ECO:0000256" key="7">
    <source>
        <dbReference type="ARBA" id="ARBA00047899"/>
    </source>
</evidence>
<sequence length="472" mass="47696">MLGSGAVVSNRYRLEEHLATGGMGEVWRARDLALGRTVAVKVLLRSLVRDPDFAARFRAEARMMAALRHPGVVDVYDCGEDDLSDGEHVLYLVMEYVEGEPLSRRIATAGRLDLPEAMSVVAQAARALHAAHGSGIVHRDVKPSNLLVQPNGTVKLVDFGVARSAAVTSVTGTNAIVGTALYMAPEQARGRPVSAATDIYALGAVAYHCLSGHPPFPGDNPLEVAVRHLHDTPPPLPADVPAPARALVERALAKEPADRYPSAAALARDARAILAGRGDTVTLAAAAAGAAVPAADQTRTLAADAVGAPVAARPTAARGRGRRRTAVSVAGGALLALAGLTAVLAFTPDANAPTRQGPATPAPSAPTAKQVRMPGGDTPQTSGERAGSGSSAGATASPTSAPTRRPAGGGAAPTTAPTTDPAPTPDPTTPPGSEPQPTGSPDSPPPSPADGQAQPVATTNPTARPGTAAAEG</sequence>
<dbReference type="STRING" id="405436.SAMN05444365_104113"/>
<dbReference type="PROSITE" id="PS00108">
    <property type="entry name" value="PROTEIN_KINASE_ST"/>
    <property type="match status" value="1"/>
</dbReference>
<keyword evidence="2 11" id="KW-0723">Serine/threonine-protein kinase</keyword>
<dbReference type="GO" id="GO:0045717">
    <property type="term" value="P:negative regulation of fatty acid biosynthetic process"/>
    <property type="evidence" value="ECO:0007669"/>
    <property type="project" value="UniProtKB-ARBA"/>
</dbReference>
<name>A0A1H3NT27_9ACTN</name>
<dbReference type="InterPro" id="IPR011009">
    <property type="entry name" value="Kinase-like_dom_sf"/>
</dbReference>
<dbReference type="PANTHER" id="PTHR43289:SF6">
    <property type="entry name" value="SERINE_THREONINE-PROTEIN KINASE NEKL-3"/>
    <property type="match status" value="1"/>
</dbReference>
<feature type="compositionally biased region" description="Pro residues" evidence="9">
    <location>
        <begin position="420"/>
        <end position="434"/>
    </location>
</feature>
<dbReference type="AlphaFoldDB" id="A0A1H3NT27"/>
<evidence type="ECO:0000256" key="1">
    <source>
        <dbReference type="ARBA" id="ARBA00012513"/>
    </source>
</evidence>
<evidence type="ECO:0000313" key="12">
    <source>
        <dbReference type="Proteomes" id="UP000242415"/>
    </source>
</evidence>
<keyword evidence="5 11" id="KW-0418">Kinase</keyword>
<feature type="region of interest" description="Disordered" evidence="9">
    <location>
        <begin position="351"/>
        <end position="472"/>
    </location>
</feature>
<proteinExistence type="predicted"/>
<dbReference type="SUPFAM" id="SSF56112">
    <property type="entry name" value="Protein kinase-like (PK-like)"/>
    <property type="match status" value="1"/>
</dbReference>
<keyword evidence="3" id="KW-0808">Transferase</keyword>
<comment type="catalytic activity">
    <reaction evidence="8">
        <text>L-seryl-[protein] + ATP = O-phospho-L-seryl-[protein] + ADP + H(+)</text>
        <dbReference type="Rhea" id="RHEA:17989"/>
        <dbReference type="Rhea" id="RHEA-COMP:9863"/>
        <dbReference type="Rhea" id="RHEA-COMP:11604"/>
        <dbReference type="ChEBI" id="CHEBI:15378"/>
        <dbReference type="ChEBI" id="CHEBI:29999"/>
        <dbReference type="ChEBI" id="CHEBI:30616"/>
        <dbReference type="ChEBI" id="CHEBI:83421"/>
        <dbReference type="ChEBI" id="CHEBI:456216"/>
        <dbReference type="EC" id="2.7.11.1"/>
    </reaction>
</comment>
<dbReference type="Gene3D" id="3.30.200.20">
    <property type="entry name" value="Phosphorylase Kinase, domain 1"/>
    <property type="match status" value="1"/>
</dbReference>
<dbReference type="Proteomes" id="UP000242415">
    <property type="component" value="Unassembled WGS sequence"/>
</dbReference>